<dbReference type="EMBL" id="VXBW01008277">
    <property type="protein sequence ID" value="NXP15508.1"/>
    <property type="molecule type" value="Genomic_DNA"/>
</dbReference>
<proteinExistence type="predicted"/>
<accession>A0A7L1Y361</accession>
<sequence>KQLGLPSLGKNLFIDLTERTAGKLNITSCWVCEDPLIGKEWPWKGTSLSPLQIFKWNHSIVAEENKRPFGQISASEVIGTECLGRKG</sequence>
<evidence type="ECO:0000313" key="2">
    <source>
        <dbReference type="Proteomes" id="UP000565698"/>
    </source>
</evidence>
<evidence type="ECO:0000313" key="1">
    <source>
        <dbReference type="EMBL" id="NXP15508.1"/>
    </source>
</evidence>
<keyword evidence="2" id="KW-1185">Reference proteome</keyword>
<feature type="non-terminal residue" evidence="1">
    <location>
        <position position="1"/>
    </location>
</feature>
<reference evidence="1 2" key="1">
    <citation type="submission" date="2019-09" db="EMBL/GenBank/DDBJ databases">
        <title>Bird 10,000 Genomes (B10K) Project - Family phase.</title>
        <authorList>
            <person name="Zhang G."/>
        </authorList>
    </citation>
    <scope>NUCLEOTIDE SEQUENCE [LARGE SCALE GENOMIC DNA]</scope>
    <source>
        <strain evidence="1">B10K-DU-002-47</strain>
        <tissue evidence="1">Muscle</tissue>
    </source>
</reference>
<protein>
    <submittedName>
        <fullName evidence="1">ENR1 protein</fullName>
    </submittedName>
</protein>
<dbReference type="Proteomes" id="UP000565698">
    <property type="component" value="Unassembled WGS sequence"/>
</dbReference>
<organism evidence="1 2">
    <name type="scientific">Thinocorus orbignyianus</name>
    <dbReference type="NCBI Taxonomy" id="161742"/>
    <lineage>
        <taxon>Eukaryota</taxon>
        <taxon>Metazoa</taxon>
        <taxon>Chordata</taxon>
        <taxon>Craniata</taxon>
        <taxon>Vertebrata</taxon>
        <taxon>Euteleostomi</taxon>
        <taxon>Archelosauria</taxon>
        <taxon>Archosauria</taxon>
        <taxon>Dinosauria</taxon>
        <taxon>Saurischia</taxon>
        <taxon>Theropoda</taxon>
        <taxon>Coelurosauria</taxon>
        <taxon>Aves</taxon>
        <taxon>Neognathae</taxon>
        <taxon>Neoaves</taxon>
        <taxon>Aequornithes</taxon>
        <taxon>Ciconiiformes</taxon>
        <taxon>Thinocoridae</taxon>
        <taxon>Thinocorus</taxon>
    </lineage>
</organism>
<name>A0A7L1Y361_9AVES</name>
<feature type="non-terminal residue" evidence="1">
    <location>
        <position position="87"/>
    </location>
</feature>
<dbReference type="AlphaFoldDB" id="A0A7L1Y361"/>
<gene>
    <name evidence="1" type="primary">Erv31_6</name>
    <name evidence="1" type="ORF">THIORB_R15559</name>
</gene>
<comment type="caution">
    <text evidence="1">The sequence shown here is derived from an EMBL/GenBank/DDBJ whole genome shotgun (WGS) entry which is preliminary data.</text>
</comment>
<dbReference type="OrthoDB" id="9325190at2759"/>